<keyword evidence="3" id="KW-1003">Cell membrane</keyword>
<evidence type="ECO:0000313" key="9">
    <source>
        <dbReference type="EMBL" id="SHG27657.1"/>
    </source>
</evidence>
<dbReference type="InterPro" id="IPR020846">
    <property type="entry name" value="MFS_dom"/>
</dbReference>
<protein>
    <submittedName>
        <fullName evidence="9">Drug resistance transporter, EmrB/QacA subfamily</fullName>
    </submittedName>
</protein>
<dbReference type="NCBIfam" id="TIGR00711">
    <property type="entry name" value="efflux_EmrB"/>
    <property type="match status" value="1"/>
</dbReference>
<feature type="transmembrane region" description="Helical" evidence="7">
    <location>
        <begin position="106"/>
        <end position="126"/>
    </location>
</feature>
<dbReference type="InterPro" id="IPR004638">
    <property type="entry name" value="EmrB-like"/>
</dbReference>
<dbReference type="EMBL" id="FQVU01000002">
    <property type="protein sequence ID" value="SHG27657.1"/>
    <property type="molecule type" value="Genomic_DNA"/>
</dbReference>
<gene>
    <name evidence="9" type="ORF">SAMN05443575_1893</name>
</gene>
<feature type="transmembrane region" description="Helical" evidence="7">
    <location>
        <begin position="48"/>
        <end position="67"/>
    </location>
</feature>
<feature type="transmembrane region" description="Helical" evidence="7">
    <location>
        <begin position="296"/>
        <end position="316"/>
    </location>
</feature>
<keyword evidence="4 7" id="KW-0812">Transmembrane</keyword>
<evidence type="ECO:0000313" key="10">
    <source>
        <dbReference type="Proteomes" id="UP000186132"/>
    </source>
</evidence>
<sequence length="469" mass="47957">MTRNRSVGWTFLVTALAAFMVALDNLVVTMALPSIRADLNATIDQLEWTVNAYTLTFAVFLLPAAVLGDRLGRRRVFVGGLGLFTLASAAAALAPNIDLLVAARALQGLGGAAVLPLSLTLLTSAVAPERRGAALGIWGASSGLAVALGPLLGGAITQGGSWQYIFWLNVPIGVALVPLAVRRLGESHGPAKRLDPIGLGLISLGLFALVLGLVRGNAHGWTSTSELVALVGGGVLVLAFVAWESRAANPMLPLRLFGSRGFSAVNTASLVMSFGMFGSIFLLAQFLQNVQGYDPLAAGLRTLPWTAMPVLVAPLAGPLSDRIGGRPLLVLGLILQGVGLGWLGLEITTDMSYGAMLLPFILSGVGMGLFFVPVASVVMGSVPAEMQGVASGANNGIRELGGVLGIAVLGAIFTARGGFTSGQAFVDGLRPAMAVGGIAVLAGAAAAVLIPRRQRTVVDPVAAPVPVAV</sequence>
<feature type="transmembrane region" description="Helical" evidence="7">
    <location>
        <begin position="197"/>
        <end position="215"/>
    </location>
</feature>
<feature type="transmembrane region" description="Helical" evidence="7">
    <location>
        <begin position="7"/>
        <end position="28"/>
    </location>
</feature>
<accession>A0A1M5IHB0</accession>
<feature type="transmembrane region" description="Helical" evidence="7">
    <location>
        <begin position="264"/>
        <end position="284"/>
    </location>
</feature>
<dbReference type="Gene3D" id="1.20.1250.20">
    <property type="entry name" value="MFS general substrate transporter like domains"/>
    <property type="match status" value="1"/>
</dbReference>
<name>A0A1M5IHB0_9ACTN</name>
<dbReference type="Proteomes" id="UP000186132">
    <property type="component" value="Unassembled WGS sequence"/>
</dbReference>
<comment type="subcellular location">
    <subcellularLocation>
        <location evidence="1">Cell membrane</location>
        <topology evidence="1">Multi-pass membrane protein</topology>
    </subcellularLocation>
</comment>
<evidence type="ECO:0000259" key="8">
    <source>
        <dbReference type="PROSITE" id="PS50850"/>
    </source>
</evidence>
<dbReference type="AlphaFoldDB" id="A0A1M5IHB0"/>
<dbReference type="RefSeq" id="WP_073388971.1">
    <property type="nucleotide sequence ID" value="NZ_FQVU01000002.1"/>
</dbReference>
<evidence type="ECO:0000256" key="1">
    <source>
        <dbReference type="ARBA" id="ARBA00004651"/>
    </source>
</evidence>
<evidence type="ECO:0000256" key="5">
    <source>
        <dbReference type="ARBA" id="ARBA00022989"/>
    </source>
</evidence>
<dbReference type="PANTHER" id="PTHR42718">
    <property type="entry name" value="MAJOR FACILITATOR SUPERFAMILY MULTIDRUG TRANSPORTER MFSC"/>
    <property type="match status" value="1"/>
</dbReference>
<dbReference type="PRINTS" id="PR01036">
    <property type="entry name" value="TCRTETB"/>
</dbReference>
<keyword evidence="2" id="KW-0813">Transport</keyword>
<dbReference type="OrthoDB" id="7375466at2"/>
<keyword evidence="10" id="KW-1185">Reference proteome</keyword>
<feature type="transmembrane region" description="Helical" evidence="7">
    <location>
        <begin position="133"/>
        <end position="152"/>
    </location>
</feature>
<dbReference type="GO" id="GO:0005886">
    <property type="term" value="C:plasma membrane"/>
    <property type="evidence" value="ECO:0007669"/>
    <property type="project" value="UniProtKB-SubCell"/>
</dbReference>
<feature type="transmembrane region" description="Helical" evidence="7">
    <location>
        <begin position="400"/>
        <end position="419"/>
    </location>
</feature>
<proteinExistence type="predicted"/>
<feature type="transmembrane region" description="Helical" evidence="7">
    <location>
        <begin position="76"/>
        <end position="94"/>
    </location>
</feature>
<keyword evidence="5 7" id="KW-1133">Transmembrane helix</keyword>
<evidence type="ECO:0000256" key="4">
    <source>
        <dbReference type="ARBA" id="ARBA00022692"/>
    </source>
</evidence>
<dbReference type="CDD" id="cd17321">
    <property type="entry name" value="MFS_MMR_MDR_like"/>
    <property type="match status" value="1"/>
</dbReference>
<dbReference type="SUPFAM" id="SSF103473">
    <property type="entry name" value="MFS general substrate transporter"/>
    <property type="match status" value="1"/>
</dbReference>
<feature type="transmembrane region" description="Helical" evidence="7">
    <location>
        <begin position="357"/>
        <end position="379"/>
    </location>
</feature>
<dbReference type="STRING" id="1206085.SAMN05443575_1893"/>
<evidence type="ECO:0000256" key="7">
    <source>
        <dbReference type="SAM" id="Phobius"/>
    </source>
</evidence>
<dbReference type="Pfam" id="PF07690">
    <property type="entry name" value="MFS_1"/>
    <property type="match status" value="1"/>
</dbReference>
<dbReference type="PROSITE" id="PS50850">
    <property type="entry name" value="MFS"/>
    <property type="match status" value="1"/>
</dbReference>
<dbReference type="InterPro" id="IPR011701">
    <property type="entry name" value="MFS"/>
</dbReference>
<evidence type="ECO:0000256" key="2">
    <source>
        <dbReference type="ARBA" id="ARBA00022448"/>
    </source>
</evidence>
<feature type="transmembrane region" description="Helical" evidence="7">
    <location>
        <begin position="227"/>
        <end position="243"/>
    </location>
</feature>
<dbReference type="PANTHER" id="PTHR42718:SF42">
    <property type="entry name" value="EXPORT PROTEIN"/>
    <property type="match status" value="1"/>
</dbReference>
<keyword evidence="6 7" id="KW-0472">Membrane</keyword>
<feature type="transmembrane region" description="Helical" evidence="7">
    <location>
        <begin position="328"/>
        <end position="345"/>
    </location>
</feature>
<evidence type="ECO:0000256" key="6">
    <source>
        <dbReference type="ARBA" id="ARBA00023136"/>
    </source>
</evidence>
<reference evidence="9 10" key="1">
    <citation type="submission" date="2016-11" db="EMBL/GenBank/DDBJ databases">
        <authorList>
            <person name="Jaros S."/>
            <person name="Januszkiewicz K."/>
            <person name="Wedrychowicz H."/>
        </authorList>
    </citation>
    <scope>NUCLEOTIDE SEQUENCE [LARGE SCALE GENOMIC DNA]</scope>
    <source>
        <strain evidence="9 10">DSM 45627</strain>
    </source>
</reference>
<organism evidence="9 10">
    <name type="scientific">Jatrophihabitans endophyticus</name>
    <dbReference type="NCBI Taxonomy" id="1206085"/>
    <lineage>
        <taxon>Bacteria</taxon>
        <taxon>Bacillati</taxon>
        <taxon>Actinomycetota</taxon>
        <taxon>Actinomycetes</taxon>
        <taxon>Jatrophihabitantales</taxon>
        <taxon>Jatrophihabitantaceae</taxon>
        <taxon>Jatrophihabitans</taxon>
    </lineage>
</organism>
<dbReference type="Gene3D" id="1.20.1720.10">
    <property type="entry name" value="Multidrug resistance protein D"/>
    <property type="match status" value="1"/>
</dbReference>
<evidence type="ECO:0000256" key="3">
    <source>
        <dbReference type="ARBA" id="ARBA00022475"/>
    </source>
</evidence>
<feature type="transmembrane region" description="Helical" evidence="7">
    <location>
        <begin position="431"/>
        <end position="450"/>
    </location>
</feature>
<feature type="domain" description="Major facilitator superfamily (MFS) profile" evidence="8">
    <location>
        <begin position="10"/>
        <end position="454"/>
    </location>
</feature>
<dbReference type="InterPro" id="IPR036259">
    <property type="entry name" value="MFS_trans_sf"/>
</dbReference>
<dbReference type="GO" id="GO:0022857">
    <property type="term" value="F:transmembrane transporter activity"/>
    <property type="evidence" value="ECO:0007669"/>
    <property type="project" value="InterPro"/>
</dbReference>
<feature type="transmembrane region" description="Helical" evidence="7">
    <location>
        <begin position="164"/>
        <end position="185"/>
    </location>
</feature>